<accession>A0A3M4M7M1</accession>
<name>A0A3M4M7M1_PSECI</name>
<dbReference type="Proteomes" id="UP000277236">
    <property type="component" value="Unassembled WGS sequence"/>
</dbReference>
<dbReference type="Pfam" id="PF11720">
    <property type="entry name" value="Inhibitor_I78"/>
    <property type="match status" value="1"/>
</dbReference>
<dbReference type="EMBL" id="RBRE01000017">
    <property type="protein sequence ID" value="RMQ49141.1"/>
    <property type="molecule type" value="Genomic_DNA"/>
</dbReference>
<evidence type="ECO:0008006" key="3">
    <source>
        <dbReference type="Google" id="ProtNLM"/>
    </source>
</evidence>
<reference evidence="1 2" key="1">
    <citation type="submission" date="2018-08" db="EMBL/GenBank/DDBJ databases">
        <title>Recombination of ecologically and evolutionarily significant loci maintains genetic cohesion in the Pseudomonas syringae species complex.</title>
        <authorList>
            <person name="Dillon M."/>
            <person name="Thakur S."/>
            <person name="Almeida R.N.D."/>
            <person name="Weir B.S."/>
            <person name="Guttman D.S."/>
        </authorList>
    </citation>
    <scope>NUCLEOTIDE SEQUENCE [LARGE SCALE GENOMIC DNA]</scope>
    <source>
        <strain evidence="1 2">ICMP 3353</strain>
    </source>
</reference>
<proteinExistence type="predicted"/>
<comment type="caution">
    <text evidence="1">The sequence shown here is derived from an EMBL/GenBank/DDBJ whole genome shotgun (WGS) entry which is preliminary data.</text>
</comment>
<dbReference type="AlphaFoldDB" id="A0A3M4M7M1"/>
<organism evidence="1 2">
    <name type="scientific">Pseudomonas cichorii</name>
    <dbReference type="NCBI Taxonomy" id="36746"/>
    <lineage>
        <taxon>Bacteria</taxon>
        <taxon>Pseudomonadati</taxon>
        <taxon>Pseudomonadota</taxon>
        <taxon>Gammaproteobacteria</taxon>
        <taxon>Pseudomonadales</taxon>
        <taxon>Pseudomonadaceae</taxon>
        <taxon>Pseudomonas</taxon>
    </lineage>
</organism>
<gene>
    <name evidence="1" type="ORF">ALQ04_00237</name>
</gene>
<evidence type="ECO:0000313" key="2">
    <source>
        <dbReference type="Proteomes" id="UP000277236"/>
    </source>
</evidence>
<evidence type="ECO:0000313" key="1">
    <source>
        <dbReference type="EMBL" id="RMQ49141.1"/>
    </source>
</evidence>
<dbReference type="Gene3D" id="3.30.10.10">
    <property type="entry name" value="Trypsin Inhibitor V, subunit A"/>
    <property type="match status" value="1"/>
</dbReference>
<sequence>MKMTNEQITQALQYLVGTRYVPTIKAYIGELTGRTRVLGAGEVSTKEFDLNRVHVGVDGAGLISGFTFG</sequence>
<protein>
    <recommendedName>
        <fullName evidence="3">Peptidase inhibitor I78 family protein</fullName>
    </recommendedName>
</protein>
<dbReference type="InterPro" id="IPR021719">
    <property type="entry name" value="Prot_inh_I78"/>
</dbReference>